<proteinExistence type="inferred from homology"/>
<dbReference type="Gene3D" id="1.10.20.60">
    <property type="entry name" value="Glu-tRNAGln amidotransferase C subunit, N-terminal domain"/>
    <property type="match status" value="1"/>
</dbReference>
<dbReference type="STRING" id="1550566.SZ63_12220"/>
<dbReference type="OrthoDB" id="15210at2157"/>
<comment type="catalytic activity">
    <reaction evidence="1">
        <text>L-aspartyl-tRNA(Asn) + L-glutamine + ATP + H2O = L-asparaginyl-tRNA(Asn) + L-glutamate + ADP + phosphate + 2 H(+)</text>
        <dbReference type="Rhea" id="RHEA:14513"/>
        <dbReference type="Rhea" id="RHEA-COMP:9674"/>
        <dbReference type="Rhea" id="RHEA-COMP:9677"/>
        <dbReference type="ChEBI" id="CHEBI:15377"/>
        <dbReference type="ChEBI" id="CHEBI:15378"/>
        <dbReference type="ChEBI" id="CHEBI:29985"/>
        <dbReference type="ChEBI" id="CHEBI:30616"/>
        <dbReference type="ChEBI" id="CHEBI:43474"/>
        <dbReference type="ChEBI" id="CHEBI:58359"/>
        <dbReference type="ChEBI" id="CHEBI:78515"/>
        <dbReference type="ChEBI" id="CHEBI:78516"/>
        <dbReference type="ChEBI" id="CHEBI:456216"/>
    </reaction>
</comment>
<dbReference type="AlphaFoldDB" id="A0A0H1QXM7"/>
<dbReference type="EMBL" id="JXOJ01000008">
    <property type="protein sequence ID" value="KLK87341.1"/>
    <property type="molecule type" value="Genomic_DNA"/>
</dbReference>
<dbReference type="GO" id="GO:0006450">
    <property type="term" value="P:regulation of translational fidelity"/>
    <property type="evidence" value="ECO:0007669"/>
    <property type="project" value="InterPro"/>
</dbReference>
<keyword evidence="1" id="KW-0067">ATP-binding</keyword>
<gene>
    <name evidence="1" type="primary">gatC</name>
    <name evidence="2" type="ORF">SZ63_12220</name>
</gene>
<sequence>MITESDIEHIAELADIGISKDEVPEFTTQFNAILDYFEVLDTVEGESAPDAGIVNVFRDDEPRPGLSQEEALANAGSTENGFIKAPRVM</sequence>
<keyword evidence="1" id="KW-0547">Nucleotide-binding</keyword>
<evidence type="ECO:0000313" key="3">
    <source>
        <dbReference type="Proteomes" id="UP000035301"/>
    </source>
</evidence>
<dbReference type="GO" id="GO:0006412">
    <property type="term" value="P:translation"/>
    <property type="evidence" value="ECO:0007669"/>
    <property type="project" value="UniProtKB-UniRule"/>
</dbReference>
<comment type="catalytic activity">
    <reaction evidence="1">
        <text>L-glutamyl-tRNA(Gln) + L-glutamine + ATP + H2O = L-glutaminyl-tRNA(Gln) + L-glutamate + ADP + phosphate + H(+)</text>
        <dbReference type="Rhea" id="RHEA:17521"/>
        <dbReference type="Rhea" id="RHEA-COMP:9681"/>
        <dbReference type="Rhea" id="RHEA-COMP:9684"/>
        <dbReference type="ChEBI" id="CHEBI:15377"/>
        <dbReference type="ChEBI" id="CHEBI:15378"/>
        <dbReference type="ChEBI" id="CHEBI:29985"/>
        <dbReference type="ChEBI" id="CHEBI:30616"/>
        <dbReference type="ChEBI" id="CHEBI:43474"/>
        <dbReference type="ChEBI" id="CHEBI:58359"/>
        <dbReference type="ChEBI" id="CHEBI:78520"/>
        <dbReference type="ChEBI" id="CHEBI:78521"/>
        <dbReference type="ChEBI" id="CHEBI:456216"/>
    </reaction>
</comment>
<evidence type="ECO:0000256" key="1">
    <source>
        <dbReference type="HAMAP-Rule" id="MF_00122"/>
    </source>
</evidence>
<dbReference type="EC" id="6.3.5.-" evidence="1"/>
<comment type="caution">
    <text evidence="2">The sequence shown here is derived from an EMBL/GenBank/DDBJ whole genome shotgun (WGS) entry which is preliminary data.</text>
</comment>
<keyword evidence="1" id="KW-0648">Protein biosynthesis</keyword>
<organism evidence="2 3">
    <name type="scientific">Methanoculleus sediminis</name>
    <dbReference type="NCBI Taxonomy" id="1550566"/>
    <lineage>
        <taxon>Archaea</taxon>
        <taxon>Methanobacteriati</taxon>
        <taxon>Methanobacteriota</taxon>
        <taxon>Stenosarchaea group</taxon>
        <taxon>Methanomicrobia</taxon>
        <taxon>Methanomicrobiales</taxon>
        <taxon>Methanomicrobiaceae</taxon>
        <taxon>Methanoculleus</taxon>
    </lineage>
</organism>
<dbReference type="PANTHER" id="PTHR15004:SF0">
    <property type="entry name" value="GLUTAMYL-TRNA(GLN) AMIDOTRANSFERASE SUBUNIT C, MITOCHONDRIAL"/>
    <property type="match status" value="1"/>
</dbReference>
<dbReference type="RefSeq" id="WP_048185798.1">
    <property type="nucleotide sequence ID" value="NZ_JXOJ01000008.1"/>
</dbReference>
<evidence type="ECO:0000313" key="2">
    <source>
        <dbReference type="EMBL" id="KLK87341.1"/>
    </source>
</evidence>
<accession>A0A0H1QXM7</accession>
<dbReference type="Proteomes" id="UP000035301">
    <property type="component" value="Unassembled WGS sequence"/>
</dbReference>
<name>A0A0H1QXM7_9EURY</name>
<dbReference type="HAMAP" id="MF_00122">
    <property type="entry name" value="GatC"/>
    <property type="match status" value="1"/>
</dbReference>
<reference evidence="2 3" key="1">
    <citation type="journal article" date="2015" name="Int. J. Syst. Evol. Microbiol.">
        <title>Methanoculleus sediminis sp. nov., a methanogen from sediments near a submarine mud volcano.</title>
        <authorList>
            <person name="Chen S.C."/>
            <person name="Chen M.F."/>
            <person name="Lai M.C."/>
            <person name="Weng C.Y."/>
            <person name="Wu S.Y."/>
            <person name="Lin S."/>
            <person name="Yang T.F."/>
            <person name="Chen P.C."/>
        </authorList>
    </citation>
    <scope>NUCLEOTIDE SEQUENCE [LARGE SCALE GENOMIC DNA]</scope>
    <source>
        <strain evidence="2 3">S3Fa</strain>
    </source>
</reference>
<dbReference type="Pfam" id="PF02686">
    <property type="entry name" value="GatC"/>
    <property type="match status" value="1"/>
</dbReference>
<keyword evidence="3" id="KW-1185">Reference proteome</keyword>
<protein>
    <recommendedName>
        <fullName evidence="1">Aspartyl/glutamyl-tRNA(Asn/Gln) amidotransferase subunit C</fullName>
        <shortName evidence="1">Asp/Glu-ADT subunit C</shortName>
        <ecNumber evidence="1">6.3.5.-</ecNumber>
    </recommendedName>
</protein>
<dbReference type="GO" id="GO:0050567">
    <property type="term" value="F:glutaminyl-tRNA synthase (glutamine-hydrolyzing) activity"/>
    <property type="evidence" value="ECO:0007669"/>
    <property type="project" value="UniProtKB-UniRule"/>
</dbReference>
<dbReference type="GO" id="GO:0070681">
    <property type="term" value="P:glutaminyl-tRNAGln biosynthesis via transamidation"/>
    <property type="evidence" value="ECO:0007669"/>
    <property type="project" value="TreeGrafter"/>
</dbReference>
<dbReference type="GO" id="GO:0005524">
    <property type="term" value="F:ATP binding"/>
    <property type="evidence" value="ECO:0007669"/>
    <property type="project" value="UniProtKB-KW"/>
</dbReference>
<dbReference type="GO" id="GO:0016740">
    <property type="term" value="F:transferase activity"/>
    <property type="evidence" value="ECO:0007669"/>
    <property type="project" value="UniProtKB-KW"/>
</dbReference>
<dbReference type="SUPFAM" id="SSF141000">
    <property type="entry name" value="Glu-tRNAGln amidotransferase C subunit"/>
    <property type="match status" value="1"/>
</dbReference>
<comment type="similarity">
    <text evidence="1">Belongs to the GatC family.</text>
</comment>
<dbReference type="NCBIfam" id="TIGR00135">
    <property type="entry name" value="gatC"/>
    <property type="match status" value="1"/>
</dbReference>
<comment type="subunit">
    <text evidence="1">Heterotrimer of A, B and C subunits.</text>
</comment>
<comment type="function">
    <text evidence="1">Allows the formation of correctly charged Asn-tRNA(Asn) or Gln-tRNA(Gln) through the transamidation of misacylated Asp-tRNA(Asn) or Glu-tRNA(Gln) in organisms which lack either or both of asparaginyl-tRNA or glutaminyl-tRNA synthetases. The reaction takes place in the presence of glutamine and ATP through an activated phospho-Asp-tRNA(Asn) or phospho-Glu-tRNA(Gln).</text>
</comment>
<dbReference type="PATRIC" id="fig|1550566.3.peg.2671"/>
<keyword evidence="1" id="KW-0436">Ligase</keyword>
<dbReference type="PANTHER" id="PTHR15004">
    <property type="entry name" value="GLUTAMYL-TRNA(GLN) AMIDOTRANSFERASE SUBUNIT C, MITOCHONDRIAL"/>
    <property type="match status" value="1"/>
</dbReference>
<dbReference type="GO" id="GO:0050566">
    <property type="term" value="F:asparaginyl-tRNA synthase (glutamine-hydrolyzing) activity"/>
    <property type="evidence" value="ECO:0007669"/>
    <property type="project" value="RHEA"/>
</dbReference>
<dbReference type="InterPro" id="IPR003837">
    <property type="entry name" value="GatC"/>
</dbReference>
<keyword evidence="2" id="KW-0808">Transferase</keyword>
<dbReference type="InterPro" id="IPR036113">
    <property type="entry name" value="Asp/Glu-ADT_sf_sub_c"/>
</dbReference>